<dbReference type="RefSeq" id="XP_028036678.1">
    <property type="nucleotide sequence ID" value="XM_028180877.1"/>
</dbReference>
<dbReference type="PANTHER" id="PTHR15681">
    <property type="entry name" value="MAD2L1-BINDING PROTEIN"/>
    <property type="match status" value="1"/>
</dbReference>
<dbReference type="InterPro" id="IPR053729">
    <property type="entry name" value="MAD2L1BP_domain_sf"/>
</dbReference>
<organism evidence="1 2">
    <name type="scientific">Bombyx mandarina</name>
    <name type="common">Wild silk moth</name>
    <name type="synonym">Wild silkworm</name>
    <dbReference type="NCBI Taxonomy" id="7092"/>
    <lineage>
        <taxon>Eukaryota</taxon>
        <taxon>Metazoa</taxon>
        <taxon>Ecdysozoa</taxon>
        <taxon>Arthropoda</taxon>
        <taxon>Hexapoda</taxon>
        <taxon>Insecta</taxon>
        <taxon>Pterygota</taxon>
        <taxon>Neoptera</taxon>
        <taxon>Endopterygota</taxon>
        <taxon>Lepidoptera</taxon>
        <taxon>Glossata</taxon>
        <taxon>Ditrysia</taxon>
        <taxon>Bombycoidea</taxon>
        <taxon>Bombycidae</taxon>
        <taxon>Bombycinae</taxon>
        <taxon>Bombyx</taxon>
    </lineage>
</organism>
<dbReference type="Proteomes" id="UP000504629">
    <property type="component" value="Unplaced"/>
</dbReference>
<proteinExistence type="predicted"/>
<sequence>MSSSTPNKHLKLEINIGDQLTTISCGHVVAELIKFIAYQRLQIPYTYPWLKQLITKRKELDHENKKESFQSEKHFRTAETALKNLDLILKSLLLEINSPSMPDEVCIILGATPITCKEVYRLILPATCHRPQCHSSLIASDQKIHRNVFRAVVTSEKLNEMFLNTLAPTNMFVFLKKRTFNDQDALLDTSNYSFTSGHRIPASSRIIVINFRTGNTENFTCCNEFKIFSDVSTTDIGNEDSFNENCEELNEIESTDTIKWYQSSYVMKGFKDCIVNGSSITNTWMSS</sequence>
<dbReference type="PANTHER" id="PTHR15681:SF1">
    <property type="entry name" value="MAD2L1-BINDING PROTEIN"/>
    <property type="match status" value="1"/>
</dbReference>
<reference evidence="2" key="1">
    <citation type="submission" date="2025-08" db="UniProtKB">
        <authorList>
            <consortium name="RefSeq"/>
        </authorList>
    </citation>
    <scope>IDENTIFICATION</scope>
    <source>
        <tissue evidence="2">Silk gland</tissue>
    </source>
</reference>
<dbReference type="KEGG" id="bman:114247823"/>
<dbReference type="GeneID" id="114247823"/>
<name>A0A6J2K503_BOMMA</name>
<evidence type="ECO:0000313" key="2">
    <source>
        <dbReference type="RefSeq" id="XP_028036678.1"/>
    </source>
</evidence>
<accession>A0A6J2K503</accession>
<dbReference type="GO" id="GO:0005634">
    <property type="term" value="C:nucleus"/>
    <property type="evidence" value="ECO:0007669"/>
    <property type="project" value="InterPro"/>
</dbReference>
<protein>
    <submittedName>
        <fullName evidence="2">Uncharacterized protein LOC114247823 isoform X1</fullName>
    </submittedName>
</protein>
<dbReference type="AlphaFoldDB" id="A0A6J2K503"/>
<dbReference type="Gene3D" id="3.30.900.20">
    <property type="match status" value="1"/>
</dbReference>
<dbReference type="Pfam" id="PF06581">
    <property type="entry name" value="p31comet"/>
    <property type="match status" value="1"/>
</dbReference>
<dbReference type="OrthoDB" id="6334764at2759"/>
<dbReference type="InterPro" id="IPR009511">
    <property type="entry name" value="MAD1/Cdc20-bound-Mad2-bd"/>
</dbReference>
<evidence type="ECO:0000313" key="1">
    <source>
        <dbReference type="Proteomes" id="UP000504629"/>
    </source>
</evidence>
<gene>
    <name evidence="2" type="primary">LOC114247823</name>
</gene>
<dbReference type="GO" id="GO:0007096">
    <property type="term" value="P:regulation of exit from mitosis"/>
    <property type="evidence" value="ECO:0007669"/>
    <property type="project" value="InterPro"/>
</dbReference>
<keyword evidence="1" id="KW-1185">Reference proteome</keyword>